<proteinExistence type="predicted"/>
<comment type="caution">
    <text evidence="3">The sequence shown here is derived from an EMBL/GenBank/DDBJ whole genome shotgun (WGS) entry which is preliminary data.</text>
</comment>
<dbReference type="Pfam" id="PF04851">
    <property type="entry name" value="ResIII"/>
    <property type="match status" value="1"/>
</dbReference>
<feature type="region of interest" description="Disordered" evidence="1">
    <location>
        <begin position="1"/>
        <end position="28"/>
    </location>
</feature>
<dbReference type="Gene3D" id="6.10.140.530">
    <property type="match status" value="1"/>
</dbReference>
<dbReference type="CDD" id="cd18785">
    <property type="entry name" value="SF2_C"/>
    <property type="match status" value="1"/>
</dbReference>
<dbReference type="InterPro" id="IPR027417">
    <property type="entry name" value="P-loop_NTPase"/>
</dbReference>
<evidence type="ECO:0000313" key="3">
    <source>
        <dbReference type="EMBL" id="MFF4526637.1"/>
    </source>
</evidence>
<keyword evidence="4" id="KW-1185">Reference proteome</keyword>
<organism evidence="3 4">
    <name type="scientific">Streptomyces bluensis</name>
    <dbReference type="NCBI Taxonomy" id="33897"/>
    <lineage>
        <taxon>Bacteria</taxon>
        <taxon>Bacillati</taxon>
        <taxon>Actinomycetota</taxon>
        <taxon>Actinomycetes</taxon>
        <taxon>Kitasatosporales</taxon>
        <taxon>Streptomycetaceae</taxon>
        <taxon>Streptomyces</taxon>
    </lineage>
</organism>
<dbReference type="Proteomes" id="UP001602058">
    <property type="component" value="Unassembled WGS sequence"/>
</dbReference>
<evidence type="ECO:0000259" key="2">
    <source>
        <dbReference type="PROSITE" id="PS51192"/>
    </source>
</evidence>
<dbReference type="PROSITE" id="PS51192">
    <property type="entry name" value="HELICASE_ATP_BIND_1"/>
    <property type="match status" value="1"/>
</dbReference>
<sequence>MATTTRIRPDMTAPASAPGPRLKTRLRGRQQCAADTVVSSFIEGYRRATVIMATGTGKTLVALHIVQETAPEGVCLVLVPSLRLLEQTAKVWHREGRPGRYIGVCSSDNPADPYLAGILTMVDTGDDLAWQAADTHGPLNVFCTYDSLDKVLEAHRDFHLPRWDVVVADEAHRTAGDYDKPWARVHHDDKLPARHRLYMTATPRVFDEKKAHVRGINTNTVIASMDDESIYGPVVYRISLREAIDEGLLADYRIAGVVIRNEDLRGLLNRLPANTWTGEALRAAAAQVALLVAQHRYDLRRTLTFHPCIDAAEVFAETLHETAALMPPAYRTPLQVGTVSSRQTPFERHKNFTAFADIPLNTPASQQPPRRAVLTNCRCCAEGVDIPAIDSLLFAHPKTSTIDIVQSIGRALRQTPGDGKISTIVIPIYMAPGETLEEAVKKSAFHLIYRVLIDLDVYDEHTFHLVDHFRYPSDATTPQLAPPPERADEIIPVLDLNDIMAPNRVWEAAFEVATDFHTQHGHLDVPSRYLHDGFFHLGWWVGVQRSMRKNGLLLPERIAALDTLDMIWEHPPHSIERKLLIARDYVTRHGHLAPRWAEHHQGLHLGRWLAERRKEANTRRLPHCYQRALNEIYPWWNAKGKAEWKRTYACARAAARDHTLIFPSPHQLTGTVPPLTQWLSQQIDNLGRLEPYQHHLLGDLPIEHPLALLLRRPRGASQWAFARGLQAAYAYRRRHHHLDVPCDYTGEDGPAFALGRWIAEKRRAPQTLTREQLDALEALDMRWTSRHRHRTP</sequence>
<accession>A0ABW6UU13</accession>
<dbReference type="SMART" id="SM00487">
    <property type="entry name" value="DEXDc"/>
    <property type="match status" value="1"/>
</dbReference>
<dbReference type="Pfam" id="PF00271">
    <property type="entry name" value="Helicase_C"/>
    <property type="match status" value="1"/>
</dbReference>
<dbReference type="PANTHER" id="PTHR47396:SF1">
    <property type="entry name" value="ATP-DEPENDENT HELICASE IRC3-RELATED"/>
    <property type="match status" value="1"/>
</dbReference>
<name>A0ABW6UU13_9ACTN</name>
<dbReference type="Gene3D" id="3.40.50.300">
    <property type="entry name" value="P-loop containing nucleotide triphosphate hydrolases"/>
    <property type="match status" value="2"/>
</dbReference>
<feature type="domain" description="Helicase ATP-binding" evidence="2">
    <location>
        <begin position="39"/>
        <end position="221"/>
    </location>
</feature>
<dbReference type="RefSeq" id="WP_387892125.1">
    <property type="nucleotide sequence ID" value="NZ_JBIAWJ010000027.1"/>
</dbReference>
<protein>
    <submittedName>
        <fullName evidence="3">Helicase associated domain protein</fullName>
    </submittedName>
</protein>
<dbReference type="InterPro" id="IPR050742">
    <property type="entry name" value="Helicase_Restrict-Modif_Enz"/>
</dbReference>
<dbReference type="InterPro" id="IPR005114">
    <property type="entry name" value="Helicase_assoc"/>
</dbReference>
<dbReference type="PANTHER" id="PTHR47396">
    <property type="entry name" value="TYPE I RESTRICTION ENZYME ECOKI R PROTEIN"/>
    <property type="match status" value="1"/>
</dbReference>
<dbReference type="InterPro" id="IPR014001">
    <property type="entry name" value="Helicase_ATP-bd"/>
</dbReference>
<dbReference type="SUPFAM" id="SSF52540">
    <property type="entry name" value="P-loop containing nucleoside triphosphate hydrolases"/>
    <property type="match status" value="1"/>
</dbReference>
<reference evidence="3 4" key="1">
    <citation type="submission" date="2024-10" db="EMBL/GenBank/DDBJ databases">
        <title>The Natural Products Discovery Center: Release of the First 8490 Sequenced Strains for Exploring Actinobacteria Biosynthetic Diversity.</title>
        <authorList>
            <person name="Kalkreuter E."/>
            <person name="Kautsar S.A."/>
            <person name="Yang D."/>
            <person name="Bader C.D."/>
            <person name="Teijaro C.N."/>
            <person name="Fluegel L."/>
            <person name="Davis C.M."/>
            <person name="Simpson J.R."/>
            <person name="Lauterbach L."/>
            <person name="Steele A.D."/>
            <person name="Gui C."/>
            <person name="Meng S."/>
            <person name="Li G."/>
            <person name="Viehrig K."/>
            <person name="Ye F."/>
            <person name="Su P."/>
            <person name="Kiefer A.F."/>
            <person name="Nichols A."/>
            <person name="Cepeda A.J."/>
            <person name="Yan W."/>
            <person name="Fan B."/>
            <person name="Jiang Y."/>
            <person name="Adhikari A."/>
            <person name="Zheng C.-J."/>
            <person name="Schuster L."/>
            <person name="Cowan T.M."/>
            <person name="Smanski M.J."/>
            <person name="Chevrette M.G."/>
            <person name="De Carvalho L.P.S."/>
            <person name="Shen B."/>
        </authorList>
    </citation>
    <scope>NUCLEOTIDE SEQUENCE [LARGE SCALE GENOMIC DNA]</scope>
    <source>
        <strain evidence="3 4">NPDC001390</strain>
    </source>
</reference>
<dbReference type="Pfam" id="PF03457">
    <property type="entry name" value="HA"/>
    <property type="match status" value="2"/>
</dbReference>
<evidence type="ECO:0000256" key="1">
    <source>
        <dbReference type="SAM" id="MobiDB-lite"/>
    </source>
</evidence>
<dbReference type="InterPro" id="IPR001650">
    <property type="entry name" value="Helicase_C-like"/>
</dbReference>
<dbReference type="EMBL" id="JBIAWJ010000027">
    <property type="protein sequence ID" value="MFF4526637.1"/>
    <property type="molecule type" value="Genomic_DNA"/>
</dbReference>
<gene>
    <name evidence="3" type="ORF">ACFY1D_35200</name>
</gene>
<evidence type="ECO:0000313" key="4">
    <source>
        <dbReference type="Proteomes" id="UP001602058"/>
    </source>
</evidence>
<dbReference type="InterPro" id="IPR006935">
    <property type="entry name" value="Helicase/UvrB_N"/>
</dbReference>